<accession>A0A3B0T1S1</accession>
<reference evidence="1" key="1">
    <citation type="submission" date="2018-06" db="EMBL/GenBank/DDBJ databases">
        <authorList>
            <person name="Zhirakovskaya E."/>
        </authorList>
    </citation>
    <scope>NUCLEOTIDE SEQUENCE</scope>
</reference>
<evidence type="ECO:0008006" key="2">
    <source>
        <dbReference type="Google" id="ProtNLM"/>
    </source>
</evidence>
<dbReference type="AlphaFoldDB" id="A0A3B0T1S1"/>
<organism evidence="1">
    <name type="scientific">hydrothermal vent metagenome</name>
    <dbReference type="NCBI Taxonomy" id="652676"/>
    <lineage>
        <taxon>unclassified sequences</taxon>
        <taxon>metagenomes</taxon>
        <taxon>ecological metagenomes</taxon>
    </lineage>
</organism>
<evidence type="ECO:0000313" key="1">
    <source>
        <dbReference type="EMBL" id="VAW11878.1"/>
    </source>
</evidence>
<protein>
    <recommendedName>
        <fullName evidence="2">Mobile element protein</fullName>
    </recommendedName>
</protein>
<name>A0A3B0T1S1_9ZZZZ</name>
<dbReference type="EMBL" id="UOEL01000074">
    <property type="protein sequence ID" value="VAW11878.1"/>
    <property type="molecule type" value="Genomic_DNA"/>
</dbReference>
<gene>
    <name evidence="1" type="ORF">MNBD_BACTEROID03-2630</name>
</gene>
<sequence length="93" mass="10855">MLVQFAWAATRTKGTYLRAKYDSLVVRRGKKRALIAVGHKILIATYFILKDKVEYQELGYEYSQNSKKDKKIERHLKILKELGIEVEIKNKVA</sequence>
<proteinExistence type="predicted"/>